<gene>
    <name evidence="2" type="ORF">ENF32_00040</name>
</gene>
<sequence length="137" mass="15460">MAHLKNELKTLAEKYGIKIIYAFGSRAKEALEMLEGKREKLSPSHSDLDIGILVESPLTVDEKVEIATVLEDLFDAPQVDLVILNDAPLFLALEIICGELLYARDPRHEAEYQLFIMSLAAELEPYRKMREEMVLGG</sequence>
<dbReference type="Gene3D" id="3.30.460.10">
    <property type="entry name" value="Beta Polymerase, domain 2"/>
    <property type="match status" value="1"/>
</dbReference>
<dbReference type="PANTHER" id="PTHR43852:SF3">
    <property type="entry name" value="NUCLEOTIDYLTRANSFERASE"/>
    <property type="match status" value="1"/>
</dbReference>
<organism evidence="2">
    <name type="scientific">Thermosulfidibacter takaii</name>
    <dbReference type="NCBI Taxonomy" id="412593"/>
    <lineage>
        <taxon>Bacteria</taxon>
        <taxon>Pseudomonadati</taxon>
        <taxon>Thermosulfidibacterota</taxon>
        <taxon>Thermosulfidibacteria</taxon>
        <taxon>Thermosulfidibacterales</taxon>
        <taxon>Thermosulfidibacteraceae</taxon>
    </lineage>
</organism>
<dbReference type="Pfam" id="PF18765">
    <property type="entry name" value="Polbeta"/>
    <property type="match status" value="1"/>
</dbReference>
<protein>
    <submittedName>
        <fullName evidence="2">Nucleotidyltransferase domain-containing protein</fullName>
    </submittedName>
</protein>
<dbReference type="PANTHER" id="PTHR43852">
    <property type="entry name" value="NUCLEOTIDYLTRANSFERASE"/>
    <property type="match status" value="1"/>
</dbReference>
<dbReference type="InterPro" id="IPR043519">
    <property type="entry name" value="NT_sf"/>
</dbReference>
<evidence type="ECO:0000313" key="2">
    <source>
        <dbReference type="EMBL" id="HDD52447.1"/>
    </source>
</evidence>
<reference evidence="2" key="1">
    <citation type="journal article" date="2020" name="mSystems">
        <title>Genome- and Community-Level Interaction Insights into Carbon Utilization and Element Cycling Functions of Hydrothermarchaeota in Hydrothermal Sediment.</title>
        <authorList>
            <person name="Zhou Z."/>
            <person name="Liu Y."/>
            <person name="Xu W."/>
            <person name="Pan J."/>
            <person name="Luo Z.H."/>
            <person name="Li M."/>
        </authorList>
    </citation>
    <scope>NUCLEOTIDE SEQUENCE [LARGE SCALE GENOMIC DNA]</scope>
    <source>
        <strain evidence="2">HyVt-115</strain>
    </source>
</reference>
<dbReference type="NCBIfam" id="NF047752">
    <property type="entry name" value="MntA_antitoxin"/>
    <property type="match status" value="1"/>
</dbReference>
<dbReference type="Proteomes" id="UP000885690">
    <property type="component" value="Unassembled WGS sequence"/>
</dbReference>
<comment type="caution">
    <text evidence="2">The sequence shown here is derived from an EMBL/GenBank/DDBJ whole genome shotgun (WGS) entry which is preliminary data.</text>
</comment>
<dbReference type="CDD" id="cd05403">
    <property type="entry name" value="NT_KNTase_like"/>
    <property type="match status" value="1"/>
</dbReference>
<accession>A0A7C0U5C1</accession>
<dbReference type="AlphaFoldDB" id="A0A7C0U5C1"/>
<dbReference type="SUPFAM" id="SSF81301">
    <property type="entry name" value="Nucleotidyltransferase"/>
    <property type="match status" value="1"/>
</dbReference>
<dbReference type="EMBL" id="DQWS01000002">
    <property type="protein sequence ID" value="HDD52447.1"/>
    <property type="molecule type" value="Genomic_DNA"/>
</dbReference>
<feature type="domain" description="Polymerase beta nucleotidyltransferase" evidence="1">
    <location>
        <begin position="7"/>
        <end position="106"/>
    </location>
</feature>
<evidence type="ECO:0000259" key="1">
    <source>
        <dbReference type="Pfam" id="PF18765"/>
    </source>
</evidence>
<dbReference type="InterPro" id="IPR041633">
    <property type="entry name" value="Polbeta"/>
</dbReference>
<dbReference type="InterPro" id="IPR052930">
    <property type="entry name" value="TA_antitoxin_MntA"/>
</dbReference>
<proteinExistence type="predicted"/>
<name>A0A7C0U5C1_9BACT</name>